<proteinExistence type="predicted"/>
<organism evidence="2">
    <name type="scientific">Cladocopium goreaui</name>
    <dbReference type="NCBI Taxonomy" id="2562237"/>
    <lineage>
        <taxon>Eukaryota</taxon>
        <taxon>Sar</taxon>
        <taxon>Alveolata</taxon>
        <taxon>Dinophyceae</taxon>
        <taxon>Suessiales</taxon>
        <taxon>Symbiodiniaceae</taxon>
        <taxon>Cladocopium</taxon>
    </lineage>
</organism>
<protein>
    <submittedName>
        <fullName evidence="2">Uncharacterized protein</fullName>
    </submittedName>
</protein>
<dbReference type="Proteomes" id="UP001152797">
    <property type="component" value="Unassembled WGS sequence"/>
</dbReference>
<gene>
    <name evidence="2" type="ORF">C1SCF055_LOCUS30169</name>
</gene>
<sequence>MAAYKSIYVAANGSPGSKEVLHSFLTNNGFDNFRIKDHGFGDGRCLFIDILETSWMRCGRALLEGRWNLGNDGERFVAVPVPVDGQTPLQPPPPPPGPHSVDADARR</sequence>
<evidence type="ECO:0000256" key="1">
    <source>
        <dbReference type="SAM" id="MobiDB-lite"/>
    </source>
</evidence>
<reference evidence="3" key="2">
    <citation type="submission" date="2024-04" db="EMBL/GenBank/DDBJ databases">
        <authorList>
            <person name="Chen Y."/>
            <person name="Shah S."/>
            <person name="Dougan E. K."/>
            <person name="Thang M."/>
            <person name="Chan C."/>
        </authorList>
    </citation>
    <scope>NUCLEOTIDE SEQUENCE [LARGE SCALE GENOMIC DNA]</scope>
</reference>
<evidence type="ECO:0000313" key="2">
    <source>
        <dbReference type="EMBL" id="CAI4004381.1"/>
    </source>
</evidence>
<evidence type="ECO:0000313" key="3">
    <source>
        <dbReference type="EMBL" id="CAL1157756.1"/>
    </source>
</evidence>
<comment type="caution">
    <text evidence="2">The sequence shown here is derived from an EMBL/GenBank/DDBJ whole genome shotgun (WGS) entry which is preliminary data.</text>
</comment>
<feature type="compositionally biased region" description="Pro residues" evidence="1">
    <location>
        <begin position="89"/>
        <end position="98"/>
    </location>
</feature>
<dbReference type="EMBL" id="CAMXCT030003424">
    <property type="protein sequence ID" value="CAL4791693.1"/>
    <property type="molecule type" value="Genomic_DNA"/>
</dbReference>
<accession>A0A9P1D9D2</accession>
<feature type="region of interest" description="Disordered" evidence="1">
    <location>
        <begin position="82"/>
        <end position="107"/>
    </location>
</feature>
<keyword evidence="4" id="KW-1185">Reference proteome</keyword>
<dbReference type="AlphaFoldDB" id="A0A9P1D9D2"/>
<reference evidence="2" key="1">
    <citation type="submission" date="2022-10" db="EMBL/GenBank/DDBJ databases">
        <authorList>
            <person name="Chen Y."/>
            <person name="Dougan E. K."/>
            <person name="Chan C."/>
            <person name="Rhodes N."/>
            <person name="Thang M."/>
        </authorList>
    </citation>
    <scope>NUCLEOTIDE SEQUENCE</scope>
</reference>
<name>A0A9P1D9D2_9DINO</name>
<evidence type="ECO:0000313" key="4">
    <source>
        <dbReference type="Proteomes" id="UP001152797"/>
    </source>
</evidence>
<dbReference type="EMBL" id="CAMXCT010003424">
    <property type="protein sequence ID" value="CAI4004381.1"/>
    <property type="molecule type" value="Genomic_DNA"/>
</dbReference>
<dbReference type="EMBL" id="CAMXCT020003424">
    <property type="protein sequence ID" value="CAL1157756.1"/>
    <property type="molecule type" value="Genomic_DNA"/>
</dbReference>